<evidence type="ECO:0000256" key="1">
    <source>
        <dbReference type="SAM" id="Phobius"/>
    </source>
</evidence>
<proteinExistence type="predicted"/>
<comment type="caution">
    <text evidence="2">The sequence shown here is derived from an EMBL/GenBank/DDBJ whole genome shotgun (WGS) entry which is preliminary data.</text>
</comment>
<evidence type="ECO:0000313" key="2">
    <source>
        <dbReference type="EMBL" id="MCE5169478.1"/>
    </source>
</evidence>
<feature type="transmembrane region" description="Helical" evidence="1">
    <location>
        <begin position="166"/>
        <end position="192"/>
    </location>
</feature>
<dbReference type="Proteomes" id="UP001199916">
    <property type="component" value="Unassembled WGS sequence"/>
</dbReference>
<sequence length="296" mass="33147">MEKDKREAPEQADMFSGNEEEWLELEREVRLAMPPYVVSSPLPDDTDRLLSSLRPSFHSLAEKKHAAEQHRDAFAWLASEPRKDPRMSALVKLQLNLYSHWYWIASFALFAMLISAVSMSQMGTDLVRGAFSYAVPLFMLAGWLYAVRPQDEGMRLVEAVTPYPPALIWMTRTVIVLACNLLLGIAGSIIVYASLNELLFFPFLLSWMAPTVFVCGLLTYVTFRLGWQVGVAASVIGWAVWYGVSEAMLYLSSQPRFDYQALADCLVLAAGGMLLMAAWRRSLACAYAAGEEVRPA</sequence>
<protein>
    <submittedName>
        <fullName evidence="2">Uncharacterized protein</fullName>
    </submittedName>
</protein>
<name>A0ABS8YG65_9BACL</name>
<evidence type="ECO:0000313" key="3">
    <source>
        <dbReference type="Proteomes" id="UP001199916"/>
    </source>
</evidence>
<keyword evidence="1" id="KW-0472">Membrane</keyword>
<feature type="transmembrane region" description="Helical" evidence="1">
    <location>
        <begin position="199"/>
        <end position="221"/>
    </location>
</feature>
<feature type="transmembrane region" description="Helical" evidence="1">
    <location>
        <begin position="261"/>
        <end position="279"/>
    </location>
</feature>
<reference evidence="2 3" key="1">
    <citation type="submission" date="2021-11" db="EMBL/GenBank/DDBJ databases">
        <title>Draft genome sequence of Paenibacillus profundus YoMME, a new Gram-positive bacteria with exoelectrogenic properties.</title>
        <authorList>
            <person name="Hubenova Y."/>
            <person name="Hubenova E."/>
            <person name="Manasiev Y."/>
            <person name="Peykov S."/>
            <person name="Mitov M."/>
        </authorList>
    </citation>
    <scope>NUCLEOTIDE SEQUENCE [LARGE SCALE GENOMIC DNA]</scope>
    <source>
        <strain evidence="2 3">YoMME</strain>
    </source>
</reference>
<organism evidence="2 3">
    <name type="scientific">Paenibacillus profundus</name>
    <dbReference type="NCBI Taxonomy" id="1173085"/>
    <lineage>
        <taxon>Bacteria</taxon>
        <taxon>Bacillati</taxon>
        <taxon>Bacillota</taxon>
        <taxon>Bacilli</taxon>
        <taxon>Bacillales</taxon>
        <taxon>Paenibacillaceae</taxon>
        <taxon>Paenibacillus</taxon>
    </lineage>
</organism>
<gene>
    <name evidence="2" type="ORF">LQV63_09155</name>
</gene>
<accession>A0ABS8YG65</accession>
<keyword evidence="1" id="KW-0812">Transmembrane</keyword>
<feature type="transmembrane region" description="Helical" evidence="1">
    <location>
        <begin position="227"/>
        <end position="249"/>
    </location>
</feature>
<keyword evidence="1" id="KW-1133">Transmembrane helix</keyword>
<feature type="transmembrane region" description="Helical" evidence="1">
    <location>
        <begin position="126"/>
        <end position="146"/>
    </location>
</feature>
<feature type="transmembrane region" description="Helical" evidence="1">
    <location>
        <begin position="100"/>
        <end position="119"/>
    </location>
</feature>
<dbReference type="EMBL" id="JAJNBZ010000005">
    <property type="protein sequence ID" value="MCE5169478.1"/>
    <property type="molecule type" value="Genomic_DNA"/>
</dbReference>
<dbReference type="RefSeq" id="WP_233696457.1">
    <property type="nucleotide sequence ID" value="NZ_JAJNBZ010000005.1"/>
</dbReference>
<keyword evidence="3" id="KW-1185">Reference proteome</keyword>